<dbReference type="InterPro" id="IPR036397">
    <property type="entry name" value="RNaseH_sf"/>
</dbReference>
<dbReference type="PANTHER" id="PTHR10948:SF23">
    <property type="entry name" value="TRANSPOSASE INSI FOR INSERTION SEQUENCE ELEMENT IS30A-RELATED"/>
    <property type="match status" value="1"/>
</dbReference>
<dbReference type="InterPro" id="IPR053392">
    <property type="entry name" value="Transposase_IS30-like"/>
</dbReference>
<dbReference type="NCBIfam" id="NF033563">
    <property type="entry name" value="transpos_IS30"/>
    <property type="match status" value="1"/>
</dbReference>
<dbReference type="Pfam" id="PF13936">
    <property type="entry name" value="HTH_38"/>
    <property type="match status" value="1"/>
</dbReference>
<dbReference type="GO" id="GO:0015074">
    <property type="term" value="P:DNA integration"/>
    <property type="evidence" value="ECO:0007669"/>
    <property type="project" value="InterPro"/>
</dbReference>
<evidence type="ECO:0000256" key="1">
    <source>
        <dbReference type="ARBA" id="ARBA00002190"/>
    </source>
</evidence>
<dbReference type="Pfam" id="PF00665">
    <property type="entry name" value="rve"/>
    <property type="match status" value="1"/>
</dbReference>
<comment type="function">
    <text evidence="1">Required for the transposition of the insertion element.</text>
</comment>
<dbReference type="InterPro" id="IPR001598">
    <property type="entry name" value="Transposase_IS30_CS"/>
</dbReference>
<dbReference type="SUPFAM" id="SSF53098">
    <property type="entry name" value="Ribonuclease H-like"/>
    <property type="match status" value="1"/>
</dbReference>
<dbReference type="GO" id="GO:0004803">
    <property type="term" value="F:transposase activity"/>
    <property type="evidence" value="ECO:0007669"/>
    <property type="project" value="InterPro"/>
</dbReference>
<dbReference type="EMBL" id="MLJW01000112">
    <property type="protein sequence ID" value="OIQ98956.1"/>
    <property type="molecule type" value="Genomic_DNA"/>
</dbReference>
<dbReference type="GO" id="GO:0006313">
    <property type="term" value="P:DNA transposition"/>
    <property type="evidence" value="ECO:0007669"/>
    <property type="project" value="InterPro"/>
</dbReference>
<evidence type="ECO:0000256" key="4">
    <source>
        <dbReference type="ARBA" id="ARBA00023125"/>
    </source>
</evidence>
<comment type="caution">
    <text evidence="7">The sequence shown here is derived from an EMBL/GenBank/DDBJ whole genome shotgun (WGS) entry which is preliminary data.</text>
</comment>
<dbReference type="InterPro" id="IPR051917">
    <property type="entry name" value="Transposase-Integrase"/>
</dbReference>
<evidence type="ECO:0000259" key="6">
    <source>
        <dbReference type="PROSITE" id="PS50994"/>
    </source>
</evidence>
<dbReference type="InterPro" id="IPR001584">
    <property type="entry name" value="Integrase_cat-core"/>
</dbReference>
<evidence type="ECO:0000313" key="7">
    <source>
        <dbReference type="EMBL" id="OIQ98956.1"/>
    </source>
</evidence>
<keyword evidence="5" id="KW-0233">DNA recombination</keyword>
<gene>
    <name evidence="7" type="ORF">GALL_190510</name>
</gene>
<protein>
    <submittedName>
        <fullName evidence="7">Integrase core domain protein</fullName>
    </submittedName>
</protein>
<feature type="domain" description="Integrase catalytic" evidence="6">
    <location>
        <begin position="221"/>
        <end position="382"/>
    </location>
</feature>
<dbReference type="InterPro" id="IPR025246">
    <property type="entry name" value="IS30-like_HTH"/>
</dbReference>
<sequence length="386" mass="44013">MKYRTRTFYTEDQKAVMWERWQKGDSLQHIAQLFDRNHSSIQRILAESGGIRPAPRRRSILALTLAEREEISRAVVAGQSARSIATFLGRAPSTISRELKRNGGQECYRASQAEQAAWDRTLRPKTCKLAENRALAHLVADKLQGNWSPEQIAGWLKQTNPSDESNQVSHETIYRSLYIQARGALKKELLGHLRRTRVMRRSRHHTQKTEDHGRITDAVSISERPATVEDRAVPGHWEGDLLCGSGNSQIATLVERKTRYVMLVKVPSKDTETVINALIKHSHKLPQELYKSLTWDRGSELADHKRFTLATDIKVYFCDPQNPWQRGTNENTNGLLRQYFPKGTDLSAHSQSKLNAVARQLNERPRKTLNFETPAERFNQCVASTG</sequence>
<organism evidence="7">
    <name type="scientific">mine drainage metagenome</name>
    <dbReference type="NCBI Taxonomy" id="410659"/>
    <lineage>
        <taxon>unclassified sequences</taxon>
        <taxon>metagenomes</taxon>
        <taxon>ecological metagenomes</taxon>
    </lineage>
</organism>
<keyword evidence="4" id="KW-0238">DNA-binding</keyword>
<dbReference type="AlphaFoldDB" id="A0A1J5S3Z6"/>
<evidence type="ECO:0000256" key="5">
    <source>
        <dbReference type="ARBA" id="ARBA00023172"/>
    </source>
</evidence>
<dbReference type="GO" id="GO:0003677">
    <property type="term" value="F:DNA binding"/>
    <property type="evidence" value="ECO:0007669"/>
    <property type="project" value="UniProtKB-KW"/>
</dbReference>
<dbReference type="PANTHER" id="PTHR10948">
    <property type="entry name" value="TRANSPOSASE"/>
    <property type="match status" value="1"/>
</dbReference>
<dbReference type="PROSITE" id="PS50994">
    <property type="entry name" value="INTEGRASE"/>
    <property type="match status" value="1"/>
</dbReference>
<proteinExistence type="inferred from homology"/>
<evidence type="ECO:0000256" key="3">
    <source>
        <dbReference type="ARBA" id="ARBA00022578"/>
    </source>
</evidence>
<comment type="similarity">
    <text evidence="2">Belongs to the transposase IS30 family.</text>
</comment>
<dbReference type="GO" id="GO:0005829">
    <property type="term" value="C:cytosol"/>
    <property type="evidence" value="ECO:0007669"/>
    <property type="project" value="TreeGrafter"/>
</dbReference>
<dbReference type="Gene3D" id="3.30.420.10">
    <property type="entry name" value="Ribonuclease H-like superfamily/Ribonuclease H"/>
    <property type="match status" value="1"/>
</dbReference>
<evidence type="ECO:0000256" key="2">
    <source>
        <dbReference type="ARBA" id="ARBA00006363"/>
    </source>
</evidence>
<dbReference type="InterPro" id="IPR012337">
    <property type="entry name" value="RNaseH-like_sf"/>
</dbReference>
<accession>A0A1J5S3Z6</accession>
<keyword evidence="3" id="KW-0815">Transposition</keyword>
<name>A0A1J5S3Z6_9ZZZZ</name>
<dbReference type="PROSITE" id="PS01043">
    <property type="entry name" value="TRANSPOSASE_IS30"/>
    <property type="match status" value="1"/>
</dbReference>
<reference evidence="7" key="1">
    <citation type="submission" date="2016-10" db="EMBL/GenBank/DDBJ databases">
        <title>Sequence of Gallionella enrichment culture.</title>
        <authorList>
            <person name="Poehlein A."/>
            <person name="Muehling M."/>
            <person name="Daniel R."/>
        </authorList>
    </citation>
    <scope>NUCLEOTIDE SEQUENCE</scope>
</reference>